<dbReference type="Proteomes" id="UP000265715">
    <property type="component" value="Unassembled WGS sequence"/>
</dbReference>
<dbReference type="EC" id="3.1.11.2" evidence="9"/>
<dbReference type="InterPro" id="IPR005135">
    <property type="entry name" value="Endo/exonuclease/phosphatase"/>
</dbReference>
<organism evidence="9 10">
    <name type="scientific">Calidithermus terrae</name>
    <dbReference type="NCBI Taxonomy" id="1408545"/>
    <lineage>
        <taxon>Bacteria</taxon>
        <taxon>Thermotogati</taxon>
        <taxon>Deinococcota</taxon>
        <taxon>Deinococci</taxon>
        <taxon>Thermales</taxon>
        <taxon>Thermaceae</taxon>
        <taxon>Calidithermus</taxon>
    </lineage>
</organism>
<dbReference type="InterPro" id="IPR036691">
    <property type="entry name" value="Endo/exonu/phosph_ase_sf"/>
</dbReference>
<evidence type="ECO:0000256" key="5">
    <source>
        <dbReference type="PIRSR" id="PIRSR604808-1"/>
    </source>
</evidence>
<dbReference type="GO" id="GO:0006284">
    <property type="term" value="P:base-excision repair"/>
    <property type="evidence" value="ECO:0007669"/>
    <property type="project" value="TreeGrafter"/>
</dbReference>
<feature type="binding site" evidence="6">
    <location>
        <position position="35"/>
    </location>
    <ligand>
        <name>Mg(2+)</name>
        <dbReference type="ChEBI" id="CHEBI:18420"/>
        <label>1</label>
    </ligand>
</feature>
<evidence type="ECO:0000313" key="10">
    <source>
        <dbReference type="Proteomes" id="UP000265715"/>
    </source>
</evidence>
<comment type="similarity">
    <text evidence="1">Belongs to the DNA repair enzymes AP/ExoA family.</text>
</comment>
<dbReference type="RefSeq" id="WP_119316158.1">
    <property type="nucleotide sequence ID" value="NZ_QXDL01000182.1"/>
</dbReference>
<comment type="caution">
    <text evidence="9">The sequence shown here is derived from an EMBL/GenBank/DDBJ whole genome shotgun (WGS) entry which is preliminary data.</text>
</comment>
<dbReference type="PROSITE" id="PS51435">
    <property type="entry name" value="AP_NUCLEASE_F1_4"/>
    <property type="match status" value="1"/>
</dbReference>
<dbReference type="GO" id="GO:0003906">
    <property type="term" value="F:DNA-(apurinic or apyrimidinic site) endonuclease activity"/>
    <property type="evidence" value="ECO:0007669"/>
    <property type="project" value="TreeGrafter"/>
</dbReference>
<feature type="active site" description="Proton donor/acceptor" evidence="5">
    <location>
        <position position="144"/>
    </location>
</feature>
<evidence type="ECO:0000256" key="3">
    <source>
        <dbReference type="ARBA" id="ARBA00022801"/>
    </source>
</evidence>
<dbReference type="NCBIfam" id="TIGR00633">
    <property type="entry name" value="xth"/>
    <property type="match status" value="1"/>
</dbReference>
<dbReference type="GO" id="GO:0008311">
    <property type="term" value="F:double-stranded DNA 3'-5' DNA exonuclease activity"/>
    <property type="evidence" value="ECO:0007669"/>
    <property type="project" value="UniProtKB-EC"/>
</dbReference>
<dbReference type="AlphaFoldDB" id="A0A399EED1"/>
<feature type="site" description="Transition state stabilizer" evidence="7">
    <location>
        <position position="146"/>
    </location>
</feature>
<dbReference type="EMBL" id="QXDL01000182">
    <property type="protein sequence ID" value="RIH81340.1"/>
    <property type="molecule type" value="Genomic_DNA"/>
</dbReference>
<dbReference type="FunFam" id="3.60.10.10:FF:000026">
    <property type="entry name" value="Exodeoxyribonuclease III"/>
    <property type="match status" value="1"/>
</dbReference>
<feature type="binding site" evidence="6">
    <location>
        <position position="241"/>
    </location>
    <ligand>
        <name>Mg(2+)</name>
        <dbReference type="ChEBI" id="CHEBI:18420"/>
        <label>1</label>
    </ligand>
</feature>
<feature type="site" description="Important for catalytic activity" evidence="7">
    <location>
        <position position="216"/>
    </location>
</feature>
<feature type="site" description="Interaction with DNA substrate" evidence="7">
    <location>
        <position position="242"/>
    </location>
</feature>
<dbReference type="Pfam" id="PF03372">
    <property type="entry name" value="Exo_endo_phos"/>
    <property type="match status" value="1"/>
</dbReference>
<dbReference type="GO" id="GO:0008081">
    <property type="term" value="F:phosphoric diester hydrolase activity"/>
    <property type="evidence" value="ECO:0007669"/>
    <property type="project" value="TreeGrafter"/>
</dbReference>
<accession>A0A399EED1</accession>
<keyword evidence="4 6" id="KW-0460">Magnesium</keyword>
<keyword evidence="6" id="KW-0464">Manganese</keyword>
<evidence type="ECO:0000256" key="6">
    <source>
        <dbReference type="PIRSR" id="PIRSR604808-2"/>
    </source>
</evidence>
<dbReference type="InterPro" id="IPR004808">
    <property type="entry name" value="AP_endonuc_1"/>
</dbReference>
<evidence type="ECO:0000256" key="7">
    <source>
        <dbReference type="PIRSR" id="PIRSR604808-3"/>
    </source>
</evidence>
<feature type="binding site" evidence="6">
    <location>
        <position position="7"/>
    </location>
    <ligand>
        <name>Mg(2+)</name>
        <dbReference type="ChEBI" id="CHEBI:18420"/>
        <label>1</label>
    </ligand>
</feature>
<dbReference type="PANTHER" id="PTHR22748:SF6">
    <property type="entry name" value="DNA-(APURINIC OR APYRIMIDINIC SITE) ENDONUCLEASE"/>
    <property type="match status" value="1"/>
</dbReference>
<feature type="binding site" evidence="6">
    <location>
        <position position="144"/>
    </location>
    <ligand>
        <name>Mg(2+)</name>
        <dbReference type="ChEBI" id="CHEBI:18420"/>
        <label>1</label>
    </ligand>
</feature>
<dbReference type="NCBIfam" id="TIGR00195">
    <property type="entry name" value="exoDNase_III"/>
    <property type="match status" value="1"/>
</dbReference>
<dbReference type="CDD" id="cd10281">
    <property type="entry name" value="Nape_like_AP-endo"/>
    <property type="match status" value="1"/>
</dbReference>
<dbReference type="Gene3D" id="3.60.10.10">
    <property type="entry name" value="Endonuclease/exonuclease/phosphatase"/>
    <property type="match status" value="1"/>
</dbReference>
<dbReference type="OrthoDB" id="9803914at2"/>
<feature type="domain" description="Endonuclease/exonuclease/phosphatase" evidence="8">
    <location>
        <begin position="4"/>
        <end position="242"/>
    </location>
</feature>
<sequence length="251" mass="28024">MRVISLNVNGIRAAAAKGLAEWLKDQEPDVICLQEVRCLPEQLPRELGKLEGYHAYWHPAEKPGYSGVGLLCREKPEDVQVGMGSGFDREGRFLRAVFDGFSVASVYVPSGSSGPVRQAEKMRFLGEFLPFLGGLGGENVLCGDFNIAHKPIDLKNWKANQQNSGFLPEERAWIDALMAAGYRDVFRELVGPEAVHYSWWSQRGQARAKNVGWRLDYHFSTPGLARVAHSPRIHPEPRLSDHAPVIIDYSL</sequence>
<feature type="active site" description="Proton acceptor" evidence="5">
    <location>
        <position position="242"/>
    </location>
</feature>
<evidence type="ECO:0000256" key="1">
    <source>
        <dbReference type="ARBA" id="ARBA00007092"/>
    </source>
</evidence>
<protein>
    <submittedName>
        <fullName evidence="9">Exodeoxyribonuclease</fullName>
        <ecNumber evidence="9">3.1.11.2</ecNumber>
    </submittedName>
</protein>
<dbReference type="SUPFAM" id="SSF56219">
    <property type="entry name" value="DNase I-like"/>
    <property type="match status" value="1"/>
</dbReference>
<feature type="binding site" evidence="6">
    <location>
        <position position="242"/>
    </location>
    <ligand>
        <name>Mg(2+)</name>
        <dbReference type="ChEBI" id="CHEBI:18420"/>
        <label>1</label>
    </ligand>
</feature>
<evidence type="ECO:0000259" key="8">
    <source>
        <dbReference type="Pfam" id="PF03372"/>
    </source>
</evidence>
<keyword evidence="10" id="KW-1185">Reference proteome</keyword>
<proteinExistence type="inferred from homology"/>
<reference evidence="9 10" key="1">
    <citation type="submission" date="2018-08" db="EMBL/GenBank/DDBJ databases">
        <title>Meiothermus terrae DSM 26712 genome sequencing project.</title>
        <authorList>
            <person name="Da Costa M.S."/>
            <person name="Albuquerque L."/>
            <person name="Raposo P."/>
            <person name="Froufe H.J.C."/>
            <person name="Barroso C.S."/>
            <person name="Egas C."/>
        </authorList>
    </citation>
    <scope>NUCLEOTIDE SEQUENCE [LARGE SCALE GENOMIC DNA]</scope>
    <source>
        <strain evidence="9 10">DSM 26712</strain>
    </source>
</reference>
<keyword evidence="3 9" id="KW-0378">Hydrolase</keyword>
<keyword evidence="2 6" id="KW-0479">Metal-binding</keyword>
<feature type="binding site" evidence="6">
    <location>
        <position position="146"/>
    </location>
    <ligand>
        <name>Mg(2+)</name>
        <dbReference type="ChEBI" id="CHEBI:18420"/>
        <label>1</label>
    </ligand>
</feature>
<comment type="cofactor">
    <cofactor evidence="6">
        <name>Mg(2+)</name>
        <dbReference type="ChEBI" id="CHEBI:18420"/>
    </cofactor>
    <cofactor evidence="6">
        <name>Mn(2+)</name>
        <dbReference type="ChEBI" id="CHEBI:29035"/>
    </cofactor>
    <text evidence="6">Probably binds two magnesium or manganese ions per subunit.</text>
</comment>
<dbReference type="GO" id="GO:0046872">
    <property type="term" value="F:metal ion binding"/>
    <property type="evidence" value="ECO:0007669"/>
    <property type="project" value="UniProtKB-KW"/>
</dbReference>
<evidence type="ECO:0000256" key="4">
    <source>
        <dbReference type="ARBA" id="ARBA00022842"/>
    </source>
</evidence>
<evidence type="ECO:0000313" key="9">
    <source>
        <dbReference type="EMBL" id="RIH81340.1"/>
    </source>
</evidence>
<feature type="active site" evidence="5">
    <location>
        <position position="107"/>
    </location>
</feature>
<name>A0A399EED1_9DEIN</name>
<dbReference type="PANTHER" id="PTHR22748">
    <property type="entry name" value="AP ENDONUCLEASE"/>
    <property type="match status" value="1"/>
</dbReference>
<evidence type="ECO:0000256" key="2">
    <source>
        <dbReference type="ARBA" id="ARBA00022723"/>
    </source>
</evidence>
<gene>
    <name evidence="9" type="primary">exoA</name>
    <name evidence="9" type="ORF">Mterra_03225</name>
</gene>